<evidence type="ECO:0000313" key="2">
    <source>
        <dbReference type="Proteomes" id="UP000019365"/>
    </source>
</evidence>
<evidence type="ECO:0000313" key="1">
    <source>
        <dbReference type="EMBL" id="EWM52205.1"/>
    </source>
</evidence>
<proteinExistence type="predicted"/>
<accession>W7UTT0</accession>
<reference evidence="1 2" key="1">
    <citation type="journal article" date="2014" name="PLoS ONE">
        <title>Rumen cellulosomics: divergent fiber-degrading strategies revealed by comparative genome-wide analysis of six ruminococcal strains.</title>
        <authorList>
            <person name="Dassa B."/>
            <person name="Borovok I."/>
            <person name="Ruimy-Israeli V."/>
            <person name="Lamed R."/>
            <person name="Flint H.J."/>
            <person name="Duncan S.H."/>
            <person name="Henrissat B."/>
            <person name="Coutinho P."/>
            <person name="Morrison M."/>
            <person name="Mosoni P."/>
            <person name="Yeoman C.J."/>
            <person name="White B.A."/>
            <person name="Bayer E.A."/>
        </authorList>
    </citation>
    <scope>NUCLEOTIDE SEQUENCE [LARGE SCALE GENOMIC DNA]</scope>
    <source>
        <strain evidence="1 2">007c</strain>
    </source>
</reference>
<comment type="caution">
    <text evidence="1">The sequence shown here is derived from an EMBL/GenBank/DDBJ whole genome shotgun (WGS) entry which is preliminary data.</text>
</comment>
<dbReference type="PATRIC" id="fig|1341157.4.peg.2969"/>
<dbReference type="Proteomes" id="UP000019365">
    <property type="component" value="Unassembled WGS sequence"/>
</dbReference>
<dbReference type="AlphaFoldDB" id="W7UTT0"/>
<protein>
    <submittedName>
        <fullName evidence="1">Uncharacterized protein</fullName>
    </submittedName>
</protein>
<name>W7UTT0_RUMFL</name>
<gene>
    <name evidence="1" type="ORF">RF007C_12705</name>
</gene>
<sequence>MTVKDTENKISKKEVKNRDYRFPELFIGKTKNKFYLFIRMEVVYYEKIFQNNACIIYRSVNSSEQYHRGFDSSWGGN</sequence>
<keyword evidence="2" id="KW-1185">Reference proteome</keyword>
<dbReference type="EMBL" id="ATAX01000036">
    <property type="protein sequence ID" value="EWM52205.1"/>
    <property type="molecule type" value="Genomic_DNA"/>
</dbReference>
<organism evidence="1 2">
    <name type="scientific">Ruminococcus flavefaciens 007c</name>
    <dbReference type="NCBI Taxonomy" id="1341157"/>
    <lineage>
        <taxon>Bacteria</taxon>
        <taxon>Bacillati</taxon>
        <taxon>Bacillota</taxon>
        <taxon>Clostridia</taxon>
        <taxon>Eubacteriales</taxon>
        <taxon>Oscillospiraceae</taxon>
        <taxon>Ruminococcus</taxon>
    </lineage>
</organism>